<organism evidence="2 4">
    <name type="scientific">Commensalibacter communis</name>
    <dbReference type="NCBI Taxonomy" id="2972786"/>
    <lineage>
        <taxon>Bacteria</taxon>
        <taxon>Pseudomonadati</taxon>
        <taxon>Pseudomonadota</taxon>
        <taxon>Alphaproteobacteria</taxon>
        <taxon>Acetobacterales</taxon>
        <taxon>Acetobacteraceae</taxon>
    </lineage>
</organism>
<dbReference type="Proteomes" id="UP001154255">
    <property type="component" value="Unassembled WGS sequence"/>
</dbReference>
<dbReference type="Pfam" id="PF08238">
    <property type="entry name" value="Sel1"/>
    <property type="match status" value="8"/>
</dbReference>
<proteinExistence type="predicted"/>
<name>A0A9W4TM07_9PROT</name>
<dbReference type="SUPFAM" id="SSF81901">
    <property type="entry name" value="HCP-like"/>
    <property type="match status" value="2"/>
</dbReference>
<dbReference type="EMBL" id="CAMXCS010000005">
    <property type="protein sequence ID" value="CAI3952756.1"/>
    <property type="molecule type" value="Genomic_DNA"/>
</dbReference>
<sequence>MKFKYVLLVTVGLLGGVNDGFAQDSTDITTIEHKAATGDAQAQYNFGMIYYNGDKVPQDYPKAAEWFQKSAGQGNVAAQYHLGLLYEQGKGVSKDQVKAKELIEKAAAQGNVDAQLNLGLSYSKGKNKDYTKAKDWFEKAASQGNITAEYNLGLLYYNGNAVPKDKTKGKALIEKAANQNNVDAQTKMGDICKDEGILLMNSGRYKPADIANPQLRDKAMTELDEIESKIEPLRKKAKDWYEKAANQNGAEAQYKLADCYRHGIGVEKNKQLEEHWLQESAFHGYLEAEKEYASAVRDGDFGSKKAGVAIFFYEKAAKKGDGESQYELGYMYKYGLKRHSDGVDLPQDKVKAKEYFKQACINKYELACSQYKQMNNE</sequence>
<feature type="chain" id="PRO_5040810479" description="TPR repeat protein" evidence="1">
    <location>
        <begin position="23"/>
        <end position="377"/>
    </location>
</feature>
<dbReference type="Gene3D" id="1.25.40.10">
    <property type="entry name" value="Tetratricopeptide repeat domain"/>
    <property type="match status" value="3"/>
</dbReference>
<accession>A0A9W4TM07</accession>
<dbReference type="InterPro" id="IPR006597">
    <property type="entry name" value="Sel1-like"/>
</dbReference>
<dbReference type="RefSeq" id="WP_271790236.1">
    <property type="nucleotide sequence ID" value="NZ_CAMXCM010000003.1"/>
</dbReference>
<evidence type="ECO:0000313" key="4">
    <source>
        <dbReference type="Proteomes" id="UP001154255"/>
    </source>
</evidence>
<protein>
    <recommendedName>
        <fullName evidence="6">TPR repeat protein</fullName>
    </recommendedName>
</protein>
<evidence type="ECO:0000256" key="1">
    <source>
        <dbReference type="SAM" id="SignalP"/>
    </source>
</evidence>
<evidence type="ECO:0008006" key="6">
    <source>
        <dbReference type="Google" id="ProtNLM"/>
    </source>
</evidence>
<dbReference type="SMART" id="SM00671">
    <property type="entry name" value="SEL1"/>
    <property type="match status" value="7"/>
</dbReference>
<dbReference type="InterPro" id="IPR011990">
    <property type="entry name" value="TPR-like_helical_dom_sf"/>
</dbReference>
<dbReference type="PANTHER" id="PTHR43628:SF1">
    <property type="entry name" value="CHITIN SYNTHASE REGULATORY FACTOR 2-RELATED"/>
    <property type="match status" value="1"/>
</dbReference>
<dbReference type="PANTHER" id="PTHR43628">
    <property type="entry name" value="ACTIVATOR OF C KINASE PROTEIN 1-RELATED"/>
    <property type="match status" value="1"/>
</dbReference>
<dbReference type="Proteomes" id="UP001154259">
    <property type="component" value="Unassembled WGS sequence"/>
</dbReference>
<dbReference type="EMBL" id="CAMXCM010000003">
    <property type="protein sequence ID" value="CAI3943398.1"/>
    <property type="molecule type" value="Genomic_DNA"/>
</dbReference>
<gene>
    <name evidence="3" type="ORF">R53529_LOCUS1807</name>
    <name evidence="2" type="ORF">R53530_LOCUS1372</name>
</gene>
<keyword evidence="1" id="KW-0732">Signal</keyword>
<dbReference type="AlphaFoldDB" id="A0A9W4TM07"/>
<keyword evidence="5" id="KW-1185">Reference proteome</keyword>
<evidence type="ECO:0000313" key="5">
    <source>
        <dbReference type="Proteomes" id="UP001154259"/>
    </source>
</evidence>
<dbReference type="InterPro" id="IPR052945">
    <property type="entry name" value="Mitotic_Regulator"/>
</dbReference>
<feature type="signal peptide" evidence="1">
    <location>
        <begin position="1"/>
        <end position="22"/>
    </location>
</feature>
<comment type="caution">
    <text evidence="2">The sequence shown here is derived from an EMBL/GenBank/DDBJ whole genome shotgun (WGS) entry which is preliminary data.</text>
</comment>
<evidence type="ECO:0000313" key="2">
    <source>
        <dbReference type="EMBL" id="CAI3943398.1"/>
    </source>
</evidence>
<reference evidence="2" key="1">
    <citation type="submission" date="2022-10" db="EMBL/GenBank/DDBJ databases">
        <authorList>
            <person name="Botero Cardona J."/>
        </authorList>
    </citation>
    <scope>NUCLEOTIDE SEQUENCE</scope>
    <source>
        <strain evidence="2">LMG 31819</strain>
        <strain evidence="3">R-53529</strain>
    </source>
</reference>
<evidence type="ECO:0000313" key="3">
    <source>
        <dbReference type="EMBL" id="CAI3952756.1"/>
    </source>
</evidence>